<dbReference type="RefSeq" id="WP_145243750.1">
    <property type="nucleotide sequence ID" value="NZ_CP036273.1"/>
</dbReference>
<name>A0A517Y166_9BACT</name>
<proteinExistence type="predicted"/>
<organism evidence="2 3">
    <name type="scientific">Urbifossiella limnaea</name>
    <dbReference type="NCBI Taxonomy" id="2528023"/>
    <lineage>
        <taxon>Bacteria</taxon>
        <taxon>Pseudomonadati</taxon>
        <taxon>Planctomycetota</taxon>
        <taxon>Planctomycetia</taxon>
        <taxon>Gemmatales</taxon>
        <taxon>Gemmataceae</taxon>
        <taxon>Urbifossiella</taxon>
    </lineage>
</organism>
<evidence type="ECO:0000313" key="2">
    <source>
        <dbReference type="EMBL" id="QDU23511.1"/>
    </source>
</evidence>
<dbReference type="Proteomes" id="UP000319576">
    <property type="component" value="Chromosome"/>
</dbReference>
<evidence type="ECO:0000313" key="3">
    <source>
        <dbReference type="Proteomes" id="UP000319576"/>
    </source>
</evidence>
<gene>
    <name evidence="2" type="ORF">ETAA1_55110</name>
</gene>
<keyword evidence="3" id="KW-1185">Reference proteome</keyword>
<evidence type="ECO:0000256" key="1">
    <source>
        <dbReference type="SAM" id="MobiDB-lite"/>
    </source>
</evidence>
<dbReference type="EMBL" id="CP036273">
    <property type="protein sequence ID" value="QDU23511.1"/>
    <property type="molecule type" value="Genomic_DNA"/>
</dbReference>
<protein>
    <submittedName>
        <fullName evidence="2">Uncharacterized protein</fullName>
    </submittedName>
</protein>
<sequence length="114" mass="11665">MTRPTRLALFATILLPIQFPGCDPVLLRGAELAPARVTLPARDARGGGASGGRVPGPVDVPGVTVFAGEAEFGNTARNPLNPQDVARGEGTADGPGGTVRARPLTDPAAYRPAR</sequence>
<dbReference type="KEGG" id="uli:ETAA1_55110"/>
<accession>A0A517Y166</accession>
<reference evidence="2 3" key="1">
    <citation type="submission" date="2019-02" db="EMBL/GenBank/DDBJ databases">
        <title>Deep-cultivation of Planctomycetes and their phenomic and genomic characterization uncovers novel biology.</title>
        <authorList>
            <person name="Wiegand S."/>
            <person name="Jogler M."/>
            <person name="Boedeker C."/>
            <person name="Pinto D."/>
            <person name="Vollmers J."/>
            <person name="Rivas-Marin E."/>
            <person name="Kohn T."/>
            <person name="Peeters S.H."/>
            <person name="Heuer A."/>
            <person name="Rast P."/>
            <person name="Oberbeckmann S."/>
            <person name="Bunk B."/>
            <person name="Jeske O."/>
            <person name="Meyerdierks A."/>
            <person name="Storesund J.E."/>
            <person name="Kallscheuer N."/>
            <person name="Luecker S."/>
            <person name="Lage O.M."/>
            <person name="Pohl T."/>
            <person name="Merkel B.J."/>
            <person name="Hornburger P."/>
            <person name="Mueller R.-W."/>
            <person name="Bruemmer F."/>
            <person name="Labrenz M."/>
            <person name="Spormann A.M."/>
            <person name="Op den Camp H."/>
            <person name="Overmann J."/>
            <person name="Amann R."/>
            <person name="Jetten M.S.M."/>
            <person name="Mascher T."/>
            <person name="Medema M.H."/>
            <person name="Devos D.P."/>
            <person name="Kaster A.-K."/>
            <person name="Ovreas L."/>
            <person name="Rohde M."/>
            <person name="Galperin M.Y."/>
            <person name="Jogler C."/>
        </authorList>
    </citation>
    <scope>NUCLEOTIDE SEQUENCE [LARGE SCALE GENOMIC DNA]</scope>
    <source>
        <strain evidence="2 3">ETA_A1</strain>
    </source>
</reference>
<dbReference type="AlphaFoldDB" id="A0A517Y166"/>
<feature type="region of interest" description="Disordered" evidence="1">
    <location>
        <begin position="72"/>
        <end position="114"/>
    </location>
</feature>